<accession>A0A0M4D1F9</accession>
<evidence type="ECO:0000313" key="3">
    <source>
        <dbReference type="Proteomes" id="UP000057158"/>
    </source>
</evidence>
<reference evidence="2 3" key="1">
    <citation type="submission" date="2015-07" db="EMBL/GenBank/DDBJ databases">
        <title>Isolation and Genomic Characterization of a Novel Halophilic Metal-Reducing Deltaproteobacterium from the Deep Subsurface.</title>
        <authorList>
            <person name="Badalamenti J.P."/>
            <person name="Summers Z.M."/>
            <person name="Gralnick J.A."/>
            <person name="Bond D.R."/>
        </authorList>
    </citation>
    <scope>NUCLEOTIDE SEQUENCE [LARGE SCALE GENOMIC DNA]</scope>
    <source>
        <strain evidence="2 3">WTL</strain>
    </source>
</reference>
<feature type="domain" description="BPL/LPL catalytic" evidence="1">
    <location>
        <begin position="34"/>
        <end position="247"/>
    </location>
</feature>
<dbReference type="RefSeq" id="WP_053550954.1">
    <property type="nucleotide sequence ID" value="NZ_CP010802.1"/>
</dbReference>
<proteinExistence type="predicted"/>
<dbReference type="InterPro" id="IPR004143">
    <property type="entry name" value="BPL_LPL_catalytic"/>
</dbReference>
<protein>
    <submittedName>
        <fullName evidence="2">Lipoate-protein ligase A</fullName>
    </submittedName>
</protein>
<dbReference type="GO" id="GO:0016874">
    <property type="term" value="F:ligase activity"/>
    <property type="evidence" value="ECO:0007669"/>
    <property type="project" value="UniProtKB-KW"/>
</dbReference>
<sequence>MTSRSPWRLIRSGAGSGSFNMALDEVLLEEVAAGRSAPVLRLYRWDPATVTLGYFQRGAAVVNLEACRRLGLDVVRRLTGGRAVLHDCEATYAVIAPERCPPFVGSILENYRVIAGVLCQALEGFGLPATLAPGRADGPAGEGAEHSACFTAPASYEILCHGCKISGGAQKRWKGAFLQHGSIPVELDPERLFCALDTVGEVSGAAGGEKLAAKVGWLNRWLDDPLDIAAVEDALVFTFGRRLGLDFVVDTPTPDEWERARALETCKYGNTEWTLRGLSPSPGLPRHRA</sequence>
<dbReference type="EMBL" id="CP010802">
    <property type="protein sequence ID" value="ALC16902.1"/>
    <property type="molecule type" value="Genomic_DNA"/>
</dbReference>
<evidence type="ECO:0000259" key="1">
    <source>
        <dbReference type="PROSITE" id="PS51733"/>
    </source>
</evidence>
<dbReference type="InterPro" id="IPR045864">
    <property type="entry name" value="aa-tRNA-synth_II/BPL/LPL"/>
</dbReference>
<dbReference type="PANTHER" id="PTHR43679:SF2">
    <property type="entry name" value="OCTANOYL-[GCVH]:PROTEIN N-OCTANOYLTRANSFERASE"/>
    <property type="match status" value="1"/>
</dbReference>
<dbReference type="Pfam" id="PF21948">
    <property type="entry name" value="LplA-B_cat"/>
    <property type="match status" value="1"/>
</dbReference>
<dbReference type="AlphaFoldDB" id="A0A0M4D1F9"/>
<dbReference type="Gene3D" id="3.30.930.10">
    <property type="entry name" value="Bira Bifunctional Protein, Domain 2"/>
    <property type="match status" value="1"/>
</dbReference>
<dbReference type="PATRIC" id="fig|1603606.3.peg.2310"/>
<keyword evidence="2" id="KW-0436">Ligase</keyword>
<dbReference type="SUPFAM" id="SSF55681">
    <property type="entry name" value="Class II aaRS and biotin synthetases"/>
    <property type="match status" value="1"/>
</dbReference>
<dbReference type="STRING" id="1603606.DSOUD_2137"/>
<dbReference type="Proteomes" id="UP000057158">
    <property type="component" value="Chromosome"/>
</dbReference>
<dbReference type="PANTHER" id="PTHR43679">
    <property type="entry name" value="OCTANOYLTRANSFERASE LIPM-RELATED"/>
    <property type="match status" value="1"/>
</dbReference>
<dbReference type="PROSITE" id="PS51733">
    <property type="entry name" value="BPL_LPL_CATALYTIC"/>
    <property type="match status" value="1"/>
</dbReference>
<organism evidence="2 3">
    <name type="scientific">Desulfuromonas soudanensis</name>
    <dbReference type="NCBI Taxonomy" id="1603606"/>
    <lineage>
        <taxon>Bacteria</taxon>
        <taxon>Pseudomonadati</taxon>
        <taxon>Thermodesulfobacteriota</taxon>
        <taxon>Desulfuromonadia</taxon>
        <taxon>Desulfuromonadales</taxon>
        <taxon>Desulfuromonadaceae</taxon>
        <taxon>Desulfuromonas</taxon>
    </lineage>
</organism>
<dbReference type="CDD" id="cd16443">
    <property type="entry name" value="LplA"/>
    <property type="match status" value="1"/>
</dbReference>
<dbReference type="InterPro" id="IPR050664">
    <property type="entry name" value="Octanoyltrans_LipM/LipL"/>
</dbReference>
<gene>
    <name evidence="2" type="primary">lplA</name>
    <name evidence="2" type="ORF">DSOUD_2137</name>
</gene>
<keyword evidence="3" id="KW-1185">Reference proteome</keyword>
<evidence type="ECO:0000313" key="2">
    <source>
        <dbReference type="EMBL" id="ALC16902.1"/>
    </source>
</evidence>
<name>A0A0M4D1F9_9BACT</name>
<dbReference type="OrthoDB" id="9787898at2"/>
<dbReference type="KEGG" id="des:DSOUD_2137"/>